<evidence type="ECO:0000259" key="2">
    <source>
        <dbReference type="Pfam" id="PF07992"/>
    </source>
</evidence>
<dbReference type="SUPFAM" id="SSF51905">
    <property type="entry name" value="FAD/NAD(P)-binding domain"/>
    <property type="match status" value="1"/>
</dbReference>
<dbReference type="PRINTS" id="PR00368">
    <property type="entry name" value="FADPNR"/>
</dbReference>
<keyword evidence="1" id="KW-0560">Oxidoreductase</keyword>
<sequence length="409" mass="43946">MTRPDADAIVIGGGPAGVAAAIAMRRQGVERVILLDREQTLGGATRHCGHSPFGMLEFGRIYIGGAYGRKLESAALQAGIDVRPGHSVVDLGTDGRLTVSNAQGVESLLARRILVTTGAREAPRSARLLPGDRPLGIVTTGTLQSYVAFHGLMPFRRPVILGSELVSQSALLTCLTHGARPVAMVETTPHPLARAPFNWLPRLAGVPFYPSARVVDIIGRQRVEAIRIVQEDGNEMVLECDGLLLTGQFTPEAALVRNAGMALDTDTGGPAVDQDGRCANPLYFAAGNVLRPIETGGWAFREGRAVGTAIARDLLQQPVETAPIAVLHDDPVKLVVPNLLRKGGGPHNALSSFQLRFTRRARGCLMLEVDGRTVFERSGLWTPERRVLVPMPAGVTEANHVHFRFREES</sequence>
<dbReference type="EMBL" id="JACIDU010000018">
    <property type="protein sequence ID" value="MBB4105225.1"/>
    <property type="molecule type" value="Genomic_DNA"/>
</dbReference>
<dbReference type="GO" id="GO:0016491">
    <property type="term" value="F:oxidoreductase activity"/>
    <property type="evidence" value="ECO:0007669"/>
    <property type="project" value="UniProtKB-KW"/>
</dbReference>
<dbReference type="Pfam" id="PF07992">
    <property type="entry name" value="Pyr_redox_2"/>
    <property type="match status" value="1"/>
</dbReference>
<dbReference type="Proteomes" id="UP000584824">
    <property type="component" value="Unassembled WGS sequence"/>
</dbReference>
<organism evidence="3 4">
    <name type="scientific">Allorhizobium borbori</name>
    <dbReference type="NCBI Taxonomy" id="485907"/>
    <lineage>
        <taxon>Bacteria</taxon>
        <taxon>Pseudomonadati</taxon>
        <taxon>Pseudomonadota</taxon>
        <taxon>Alphaproteobacteria</taxon>
        <taxon>Hyphomicrobiales</taxon>
        <taxon>Rhizobiaceae</taxon>
        <taxon>Rhizobium/Agrobacterium group</taxon>
        <taxon>Allorhizobium</taxon>
    </lineage>
</organism>
<protein>
    <submittedName>
        <fullName evidence="3">Thioredoxin reductase</fullName>
    </submittedName>
</protein>
<dbReference type="RefSeq" id="WP_183794518.1">
    <property type="nucleotide sequence ID" value="NZ_JACIDU010000018.1"/>
</dbReference>
<feature type="domain" description="FAD/NAD(P)-binding" evidence="2">
    <location>
        <begin position="7"/>
        <end position="296"/>
    </location>
</feature>
<dbReference type="InterPro" id="IPR036188">
    <property type="entry name" value="FAD/NAD-bd_sf"/>
</dbReference>
<reference evidence="3 4" key="1">
    <citation type="submission" date="2020-08" db="EMBL/GenBank/DDBJ databases">
        <title>Genomic Encyclopedia of Type Strains, Phase IV (KMG-IV): sequencing the most valuable type-strain genomes for metagenomic binning, comparative biology and taxonomic classification.</title>
        <authorList>
            <person name="Goeker M."/>
        </authorList>
    </citation>
    <scope>NUCLEOTIDE SEQUENCE [LARGE SCALE GENOMIC DNA]</scope>
    <source>
        <strain evidence="3 4">DSM 26385</strain>
    </source>
</reference>
<comment type="caution">
    <text evidence="3">The sequence shown here is derived from an EMBL/GenBank/DDBJ whole genome shotgun (WGS) entry which is preliminary data.</text>
</comment>
<dbReference type="InterPro" id="IPR051691">
    <property type="entry name" value="Metab_Enz_Cyan_OpOx_G3PDH"/>
</dbReference>
<dbReference type="AlphaFoldDB" id="A0A7W6K4U3"/>
<name>A0A7W6K4U3_9HYPH</name>
<evidence type="ECO:0000313" key="4">
    <source>
        <dbReference type="Proteomes" id="UP000584824"/>
    </source>
</evidence>
<keyword evidence="4" id="KW-1185">Reference proteome</keyword>
<gene>
    <name evidence="3" type="ORF">GGQ66_003812</name>
</gene>
<proteinExistence type="predicted"/>
<dbReference type="PRINTS" id="PR00469">
    <property type="entry name" value="PNDRDTASEII"/>
</dbReference>
<evidence type="ECO:0000313" key="3">
    <source>
        <dbReference type="EMBL" id="MBB4105225.1"/>
    </source>
</evidence>
<dbReference type="InterPro" id="IPR023753">
    <property type="entry name" value="FAD/NAD-binding_dom"/>
</dbReference>
<accession>A0A7W6K4U3</accession>
<dbReference type="PANTHER" id="PTHR42949">
    <property type="entry name" value="ANAEROBIC GLYCEROL-3-PHOSPHATE DEHYDROGENASE SUBUNIT B"/>
    <property type="match status" value="1"/>
</dbReference>
<dbReference type="Gene3D" id="3.50.50.60">
    <property type="entry name" value="FAD/NAD(P)-binding domain"/>
    <property type="match status" value="2"/>
</dbReference>
<dbReference type="PANTHER" id="PTHR42949:SF3">
    <property type="entry name" value="ANAEROBIC GLYCEROL-3-PHOSPHATE DEHYDROGENASE SUBUNIT B"/>
    <property type="match status" value="1"/>
</dbReference>
<evidence type="ECO:0000256" key="1">
    <source>
        <dbReference type="ARBA" id="ARBA00023002"/>
    </source>
</evidence>